<keyword evidence="3" id="KW-0597">Phosphoprotein</keyword>
<dbReference type="InterPro" id="IPR035965">
    <property type="entry name" value="PAS-like_dom_sf"/>
</dbReference>
<evidence type="ECO:0000256" key="1">
    <source>
        <dbReference type="ARBA" id="ARBA00000085"/>
    </source>
</evidence>
<keyword evidence="4" id="KW-0808">Transferase</keyword>
<dbReference type="InterPro" id="IPR003661">
    <property type="entry name" value="HisK_dim/P_dom"/>
</dbReference>
<dbReference type="SUPFAM" id="SSF55785">
    <property type="entry name" value="PYP-like sensor domain (PAS domain)"/>
    <property type="match status" value="1"/>
</dbReference>
<reference evidence="12 13" key="1">
    <citation type="submission" date="2017-12" db="EMBL/GenBank/DDBJ databases">
        <title>Taxonomic description and draft genome of Pradoshia cofamensis Gen. nov., sp. nov., a thermotolerant bacillale isolated from anterior gut of earthworm Eisenia fetida.</title>
        <authorList>
            <person name="Saha T."/>
            <person name="Chakraborty R."/>
        </authorList>
    </citation>
    <scope>NUCLEOTIDE SEQUENCE [LARGE SCALE GENOMIC DNA]</scope>
    <source>
        <strain evidence="12 13">EAG3</strain>
    </source>
</reference>
<comment type="catalytic activity">
    <reaction evidence="1">
        <text>ATP + protein L-histidine = ADP + protein N-phospho-L-histidine.</text>
        <dbReference type="EC" id="2.7.13.3"/>
    </reaction>
</comment>
<evidence type="ECO:0000256" key="8">
    <source>
        <dbReference type="ARBA" id="ARBA00023012"/>
    </source>
</evidence>
<evidence type="ECO:0000256" key="2">
    <source>
        <dbReference type="ARBA" id="ARBA00012438"/>
    </source>
</evidence>
<dbReference type="CDD" id="cd00130">
    <property type="entry name" value="PAS"/>
    <property type="match status" value="1"/>
</dbReference>
<dbReference type="Pfam" id="PF02518">
    <property type="entry name" value="HATPase_c"/>
    <property type="match status" value="1"/>
</dbReference>
<keyword evidence="6 12" id="KW-0418">Kinase</keyword>
<evidence type="ECO:0000256" key="4">
    <source>
        <dbReference type="ARBA" id="ARBA00022679"/>
    </source>
</evidence>
<dbReference type="InterPro" id="IPR013656">
    <property type="entry name" value="PAS_4"/>
</dbReference>
<evidence type="ECO:0000259" key="10">
    <source>
        <dbReference type="PROSITE" id="PS50112"/>
    </source>
</evidence>
<evidence type="ECO:0000256" key="7">
    <source>
        <dbReference type="ARBA" id="ARBA00022840"/>
    </source>
</evidence>
<dbReference type="Pfam" id="PF00512">
    <property type="entry name" value="HisKA"/>
    <property type="match status" value="1"/>
</dbReference>
<dbReference type="SMART" id="SM00388">
    <property type="entry name" value="HisKA"/>
    <property type="match status" value="1"/>
</dbReference>
<evidence type="ECO:0000313" key="13">
    <source>
        <dbReference type="Proteomes" id="UP000239663"/>
    </source>
</evidence>
<dbReference type="PROSITE" id="PS50112">
    <property type="entry name" value="PAS"/>
    <property type="match status" value="1"/>
</dbReference>
<dbReference type="PANTHER" id="PTHR43065">
    <property type="entry name" value="SENSOR HISTIDINE KINASE"/>
    <property type="match status" value="1"/>
</dbReference>
<dbReference type="OrthoDB" id="9784397at2"/>
<keyword evidence="13" id="KW-1185">Reference proteome</keyword>
<organism evidence="12 13">
    <name type="scientific">Pradoshia eiseniae</name>
    <dbReference type="NCBI Taxonomy" id="2064768"/>
    <lineage>
        <taxon>Bacteria</taxon>
        <taxon>Bacillati</taxon>
        <taxon>Bacillota</taxon>
        <taxon>Bacilli</taxon>
        <taxon>Bacillales</taxon>
        <taxon>Bacillaceae</taxon>
        <taxon>Pradoshia</taxon>
    </lineage>
</organism>
<accession>A0A2S7N3V6</accession>
<dbReference type="Gene3D" id="3.30.450.20">
    <property type="entry name" value="PAS domain"/>
    <property type="match status" value="1"/>
</dbReference>
<dbReference type="GO" id="GO:0000155">
    <property type="term" value="F:phosphorelay sensor kinase activity"/>
    <property type="evidence" value="ECO:0007669"/>
    <property type="project" value="InterPro"/>
</dbReference>
<protein>
    <recommendedName>
        <fullName evidence="2">histidine kinase</fullName>
        <ecNumber evidence="2">2.7.13.3</ecNumber>
    </recommendedName>
</protein>
<dbReference type="PANTHER" id="PTHR43065:SF46">
    <property type="entry name" value="C4-DICARBOXYLATE TRANSPORT SENSOR PROTEIN DCTB"/>
    <property type="match status" value="1"/>
</dbReference>
<feature type="domain" description="PAC" evidence="11">
    <location>
        <begin position="299"/>
        <end position="350"/>
    </location>
</feature>
<dbReference type="InterPro" id="IPR029016">
    <property type="entry name" value="GAF-like_dom_sf"/>
</dbReference>
<evidence type="ECO:0000256" key="6">
    <source>
        <dbReference type="ARBA" id="ARBA00022777"/>
    </source>
</evidence>
<keyword evidence="5" id="KW-0547">Nucleotide-binding</keyword>
<dbReference type="InterPro" id="IPR003594">
    <property type="entry name" value="HATPase_dom"/>
</dbReference>
<dbReference type="NCBIfam" id="TIGR00229">
    <property type="entry name" value="sensory_box"/>
    <property type="match status" value="1"/>
</dbReference>
<dbReference type="SMART" id="SM00387">
    <property type="entry name" value="HATPase_c"/>
    <property type="match status" value="1"/>
</dbReference>
<dbReference type="PRINTS" id="PR00344">
    <property type="entry name" value="BCTRLSENSOR"/>
</dbReference>
<evidence type="ECO:0000313" key="12">
    <source>
        <dbReference type="EMBL" id="PQD96761.1"/>
    </source>
</evidence>
<dbReference type="PROSITE" id="PS50113">
    <property type="entry name" value="PAC"/>
    <property type="match status" value="1"/>
</dbReference>
<proteinExistence type="predicted"/>
<sequence length="580" mass="65607">MHDHEPARYYPAGCEELVSAGFIRSDSVLERQIMIERLTGVQSSKRSYYTELKNTVAQLQKKNMQLEIIHEVMKNLNVEMSMDDMLKNIMDKLITIFPFDRISLSVRNGEELILSNVYPKKLGYLPRNVTLSKEHSLYWQVIEKGKMHYHKVPQEAAENEYIENQIFRVNGIQSALLFPLHSKGIITGIVSIGSLGILSYDESDLTFLQQLADQFAVCLENVRLYNEVLSRKKEWEDTFRAVVDMIFVVDLEGDIVKVNEQAIQYFRSYGNQLVGKKIDEVFHEAKDISALLSESLQTKQASHREIRLSDHRIFETFSNPVFNEEQQMYGFILYMKDVSEKKRIESQLIHSGKLAAIGELAAGVAHELNNPLTAILGNSQILVRDAKLEPAAHNLLVGITNCGKRCRNIVQNLLTFSRQEEYLFQECSLNEAVDQVVSLVGYQIEMQNITIAVKKDESLPRINGSLQQLGQIVLNFLLNAKDALEPDIVREKQILIKTSHNHEWVQLTVSDTGVGISASHQSEVFHPFFTTKPAGQGTGLGLSVSLGIAQAHGGLIEMTSLEGEGSTFMLRLPKNQAERR</sequence>
<dbReference type="InterPro" id="IPR003018">
    <property type="entry name" value="GAF"/>
</dbReference>
<dbReference type="Gene3D" id="3.30.450.40">
    <property type="match status" value="1"/>
</dbReference>
<evidence type="ECO:0000256" key="3">
    <source>
        <dbReference type="ARBA" id="ARBA00022553"/>
    </source>
</evidence>
<dbReference type="InterPro" id="IPR005467">
    <property type="entry name" value="His_kinase_dom"/>
</dbReference>
<comment type="caution">
    <text evidence="12">The sequence shown here is derived from an EMBL/GenBank/DDBJ whole genome shotgun (WGS) entry which is preliminary data.</text>
</comment>
<gene>
    <name evidence="12" type="ORF">CYL18_02410</name>
</gene>
<dbReference type="Gene3D" id="3.30.565.10">
    <property type="entry name" value="Histidine kinase-like ATPase, C-terminal domain"/>
    <property type="match status" value="1"/>
</dbReference>
<dbReference type="Gene3D" id="1.10.287.130">
    <property type="match status" value="1"/>
</dbReference>
<keyword evidence="8" id="KW-0902">Two-component regulatory system</keyword>
<name>A0A2S7N3V6_9BACI</name>
<dbReference type="GO" id="GO:0005524">
    <property type="term" value="F:ATP binding"/>
    <property type="evidence" value="ECO:0007669"/>
    <property type="project" value="UniProtKB-KW"/>
</dbReference>
<dbReference type="SMART" id="SM00091">
    <property type="entry name" value="PAS"/>
    <property type="match status" value="1"/>
</dbReference>
<dbReference type="PROSITE" id="PS50109">
    <property type="entry name" value="HIS_KIN"/>
    <property type="match status" value="1"/>
</dbReference>
<dbReference type="Proteomes" id="UP000239663">
    <property type="component" value="Unassembled WGS sequence"/>
</dbReference>
<dbReference type="SUPFAM" id="SSF47384">
    <property type="entry name" value="Homodimeric domain of signal transducing histidine kinase"/>
    <property type="match status" value="1"/>
</dbReference>
<dbReference type="InterPro" id="IPR036890">
    <property type="entry name" value="HATPase_C_sf"/>
</dbReference>
<dbReference type="EMBL" id="PKOZ01000001">
    <property type="protein sequence ID" value="PQD96761.1"/>
    <property type="molecule type" value="Genomic_DNA"/>
</dbReference>
<evidence type="ECO:0000259" key="11">
    <source>
        <dbReference type="PROSITE" id="PS50113"/>
    </source>
</evidence>
<feature type="domain" description="Histidine kinase" evidence="9">
    <location>
        <begin position="363"/>
        <end position="576"/>
    </location>
</feature>
<dbReference type="InterPro" id="IPR004358">
    <property type="entry name" value="Sig_transdc_His_kin-like_C"/>
</dbReference>
<evidence type="ECO:0000259" key="9">
    <source>
        <dbReference type="PROSITE" id="PS50109"/>
    </source>
</evidence>
<dbReference type="InterPro" id="IPR000014">
    <property type="entry name" value="PAS"/>
</dbReference>
<dbReference type="Pfam" id="PF08448">
    <property type="entry name" value="PAS_4"/>
    <property type="match status" value="1"/>
</dbReference>
<dbReference type="InterPro" id="IPR000700">
    <property type="entry name" value="PAS-assoc_C"/>
</dbReference>
<dbReference type="CDD" id="cd00082">
    <property type="entry name" value="HisKA"/>
    <property type="match status" value="1"/>
</dbReference>
<keyword evidence="7" id="KW-0067">ATP-binding</keyword>
<dbReference type="InterPro" id="IPR036097">
    <property type="entry name" value="HisK_dim/P_sf"/>
</dbReference>
<dbReference type="AlphaFoldDB" id="A0A2S7N3V6"/>
<evidence type="ECO:0000256" key="5">
    <source>
        <dbReference type="ARBA" id="ARBA00022741"/>
    </source>
</evidence>
<dbReference type="SMART" id="SM00065">
    <property type="entry name" value="GAF"/>
    <property type="match status" value="1"/>
</dbReference>
<dbReference type="EC" id="2.7.13.3" evidence="2"/>
<dbReference type="SUPFAM" id="SSF55781">
    <property type="entry name" value="GAF domain-like"/>
    <property type="match status" value="1"/>
</dbReference>
<feature type="domain" description="PAS" evidence="10">
    <location>
        <begin position="231"/>
        <end position="284"/>
    </location>
</feature>
<dbReference type="Pfam" id="PF13185">
    <property type="entry name" value="GAF_2"/>
    <property type="match status" value="1"/>
</dbReference>
<dbReference type="SUPFAM" id="SSF55874">
    <property type="entry name" value="ATPase domain of HSP90 chaperone/DNA topoisomerase II/histidine kinase"/>
    <property type="match status" value="1"/>
</dbReference>